<dbReference type="SUPFAM" id="SSF51161">
    <property type="entry name" value="Trimeric LpxA-like enzymes"/>
    <property type="match status" value="1"/>
</dbReference>
<name>A0ABS3K8J1_9PROT</name>
<dbReference type="InterPro" id="IPR018357">
    <property type="entry name" value="Hexapep_transf_CS"/>
</dbReference>
<keyword evidence="1" id="KW-0808">Transferase</keyword>
<dbReference type="PANTHER" id="PTHR23416">
    <property type="entry name" value="SIALIC ACID SYNTHASE-RELATED"/>
    <property type="match status" value="1"/>
</dbReference>
<comment type="caution">
    <text evidence="3">The sequence shown here is derived from an EMBL/GenBank/DDBJ whole genome shotgun (WGS) entry which is preliminary data.</text>
</comment>
<evidence type="ECO:0000313" key="3">
    <source>
        <dbReference type="EMBL" id="MBO1073779.1"/>
    </source>
</evidence>
<gene>
    <name evidence="3" type="ORF">IAI60_04080</name>
</gene>
<keyword evidence="2" id="KW-0677">Repeat</keyword>
<dbReference type="PANTHER" id="PTHR23416:SF78">
    <property type="entry name" value="LIPOPOLYSACCHARIDE BIOSYNTHESIS O-ACETYL TRANSFERASE WBBJ-RELATED"/>
    <property type="match status" value="1"/>
</dbReference>
<keyword evidence="3" id="KW-0012">Acyltransferase</keyword>
<dbReference type="GO" id="GO:0016746">
    <property type="term" value="F:acyltransferase activity"/>
    <property type="evidence" value="ECO:0007669"/>
    <property type="project" value="UniProtKB-KW"/>
</dbReference>
<evidence type="ECO:0000313" key="4">
    <source>
        <dbReference type="Proteomes" id="UP001518990"/>
    </source>
</evidence>
<dbReference type="Proteomes" id="UP001518990">
    <property type="component" value="Unassembled WGS sequence"/>
</dbReference>
<dbReference type="EMBL" id="JACTNF010000003">
    <property type="protein sequence ID" value="MBO1073779.1"/>
    <property type="molecule type" value="Genomic_DNA"/>
</dbReference>
<dbReference type="CDD" id="cd04647">
    <property type="entry name" value="LbH_MAT_like"/>
    <property type="match status" value="1"/>
</dbReference>
<keyword evidence="4" id="KW-1185">Reference proteome</keyword>
<reference evidence="3 4" key="1">
    <citation type="submission" date="2020-09" db="EMBL/GenBank/DDBJ databases">
        <title>Roseomonas.</title>
        <authorList>
            <person name="Zhu W."/>
        </authorList>
    </citation>
    <scope>NUCLEOTIDE SEQUENCE [LARGE SCALE GENOMIC DNA]</scope>
    <source>
        <strain evidence="3 4">1311</strain>
    </source>
</reference>
<accession>A0ABS3K8J1</accession>
<dbReference type="Gene3D" id="2.160.10.10">
    <property type="entry name" value="Hexapeptide repeat proteins"/>
    <property type="match status" value="1"/>
</dbReference>
<protein>
    <submittedName>
        <fullName evidence="3">Acyltransferase</fullName>
    </submittedName>
</protein>
<sequence>MGSDRDNLALISFHGSSAVLYWGRGSTTNGLYTELRRQGDGVLVGEDCMFATEIVLRPTDMHAVFDLNTGRVINNPTEPNPPIILYPHVWLGQRVTVLKGVTIGPGAIVGASALVTKDVPPSTAVGGNPARMITEDVTWTRASEPKPEEIARVTEYVKRLTYLYSQAKEA</sequence>
<dbReference type="InterPro" id="IPR051159">
    <property type="entry name" value="Hexapeptide_acetyltransf"/>
</dbReference>
<dbReference type="PROSITE" id="PS00101">
    <property type="entry name" value="HEXAPEP_TRANSFERASES"/>
    <property type="match status" value="1"/>
</dbReference>
<proteinExistence type="predicted"/>
<organism evidence="3 4">
    <name type="scientific">Roseomonas marmotae</name>
    <dbReference type="NCBI Taxonomy" id="2768161"/>
    <lineage>
        <taxon>Bacteria</taxon>
        <taxon>Pseudomonadati</taxon>
        <taxon>Pseudomonadota</taxon>
        <taxon>Alphaproteobacteria</taxon>
        <taxon>Acetobacterales</taxon>
        <taxon>Roseomonadaceae</taxon>
        <taxon>Roseomonas</taxon>
    </lineage>
</organism>
<evidence type="ECO:0000256" key="2">
    <source>
        <dbReference type="ARBA" id="ARBA00022737"/>
    </source>
</evidence>
<dbReference type="InterPro" id="IPR011004">
    <property type="entry name" value="Trimer_LpxA-like_sf"/>
</dbReference>
<evidence type="ECO:0000256" key="1">
    <source>
        <dbReference type="ARBA" id="ARBA00022679"/>
    </source>
</evidence>